<dbReference type="OrthoDB" id="9790454at2"/>
<dbReference type="PANTHER" id="PTHR48111">
    <property type="entry name" value="REGULATOR OF RPOS"/>
    <property type="match status" value="1"/>
</dbReference>
<name>L0F6Q0_DESDL</name>
<accession>L0F6Q0</accession>
<dbReference type="GO" id="GO:0032993">
    <property type="term" value="C:protein-DNA complex"/>
    <property type="evidence" value="ECO:0007669"/>
    <property type="project" value="TreeGrafter"/>
</dbReference>
<dbReference type="AlphaFoldDB" id="L0F6Q0"/>
<evidence type="ECO:0000256" key="8">
    <source>
        <dbReference type="PROSITE-ProRule" id="PRU00169"/>
    </source>
</evidence>
<keyword evidence="2 8" id="KW-0597">Phosphoprotein</keyword>
<evidence type="ECO:0000259" key="11">
    <source>
        <dbReference type="PROSITE" id="PS51755"/>
    </source>
</evidence>
<proteinExistence type="predicted"/>
<dbReference type="InterPro" id="IPR001789">
    <property type="entry name" value="Sig_transdc_resp-reg_receiver"/>
</dbReference>
<dbReference type="InterPro" id="IPR011006">
    <property type="entry name" value="CheY-like_superfamily"/>
</dbReference>
<dbReference type="SMART" id="SM00448">
    <property type="entry name" value="REC"/>
    <property type="match status" value="1"/>
</dbReference>
<evidence type="ECO:0000256" key="6">
    <source>
        <dbReference type="ARBA" id="ARBA00023163"/>
    </source>
</evidence>
<gene>
    <name evidence="12" type="ordered locus">Desdi_1113</name>
</gene>
<dbReference type="Pfam" id="PF00072">
    <property type="entry name" value="Response_reg"/>
    <property type="match status" value="1"/>
</dbReference>
<dbReference type="FunFam" id="3.40.50.2300:FF:000001">
    <property type="entry name" value="DNA-binding response regulator PhoB"/>
    <property type="match status" value="1"/>
</dbReference>
<protein>
    <recommendedName>
        <fullName evidence="1">Stage 0 sporulation protein A homolog</fullName>
    </recommendedName>
</protein>
<keyword evidence="6" id="KW-0804">Transcription</keyword>
<dbReference type="FunFam" id="1.10.10.10:FF:000018">
    <property type="entry name" value="DNA-binding response regulator ResD"/>
    <property type="match status" value="1"/>
</dbReference>
<feature type="DNA-binding region" description="OmpR/PhoB-type" evidence="9">
    <location>
        <begin position="128"/>
        <end position="227"/>
    </location>
</feature>
<comment type="function">
    <text evidence="7">May play the central regulatory role in sporulation. It may be an element of the effector pathway responsible for the activation of sporulation genes in response to nutritional stress. Spo0A may act in concert with spo0H (a sigma factor) to control the expression of some genes that are critical to the sporulation process.</text>
</comment>
<dbReference type="HOGENOM" id="CLU_000445_30_4_9"/>
<dbReference type="Gene3D" id="3.40.50.2300">
    <property type="match status" value="1"/>
</dbReference>
<dbReference type="EMBL" id="CP003344">
    <property type="protein sequence ID" value="AGA68628.1"/>
    <property type="molecule type" value="Genomic_DNA"/>
</dbReference>
<feature type="domain" description="OmpR/PhoB-type" evidence="11">
    <location>
        <begin position="128"/>
        <end position="227"/>
    </location>
</feature>
<dbReference type="RefSeq" id="WP_015261624.1">
    <property type="nucleotide sequence ID" value="NC_019903.1"/>
</dbReference>
<dbReference type="InterPro" id="IPR039420">
    <property type="entry name" value="WalR-like"/>
</dbReference>
<dbReference type="eggNOG" id="COG0745">
    <property type="taxonomic scope" value="Bacteria"/>
</dbReference>
<dbReference type="STRING" id="871963.Desdi_1113"/>
<dbReference type="SMART" id="SM00862">
    <property type="entry name" value="Trans_reg_C"/>
    <property type="match status" value="1"/>
</dbReference>
<evidence type="ECO:0000256" key="5">
    <source>
        <dbReference type="ARBA" id="ARBA00023125"/>
    </source>
</evidence>
<evidence type="ECO:0000256" key="2">
    <source>
        <dbReference type="ARBA" id="ARBA00022553"/>
    </source>
</evidence>
<dbReference type="InterPro" id="IPR001867">
    <property type="entry name" value="OmpR/PhoB-type_DNA-bd"/>
</dbReference>
<dbReference type="Proteomes" id="UP000010797">
    <property type="component" value="Chromosome"/>
</dbReference>
<dbReference type="PANTHER" id="PTHR48111:SF21">
    <property type="entry name" value="DNA-BINDING DUAL MASTER TRANSCRIPTIONAL REGULATOR RPAA"/>
    <property type="match status" value="1"/>
</dbReference>
<dbReference type="InterPro" id="IPR036388">
    <property type="entry name" value="WH-like_DNA-bd_sf"/>
</dbReference>
<reference evidence="13" key="1">
    <citation type="submission" date="2012-02" db="EMBL/GenBank/DDBJ databases">
        <title>Complete sequence of Desulfitobacterium dichloroeliminans LMG P-21439.</title>
        <authorList>
            <person name="Lucas S."/>
            <person name="Han J."/>
            <person name="Lapidus A."/>
            <person name="Cheng J.-F."/>
            <person name="Goodwin L."/>
            <person name="Pitluck S."/>
            <person name="Peters L."/>
            <person name="Ovchinnikova G."/>
            <person name="Teshima H."/>
            <person name="Detter J.C."/>
            <person name="Han C."/>
            <person name="Tapia R."/>
            <person name="Land M."/>
            <person name="Hauser L."/>
            <person name="Kyrpides N."/>
            <person name="Ivanova N."/>
            <person name="Pagani I."/>
            <person name="Kruse T."/>
            <person name="de Vos W.M."/>
            <person name="Boon N."/>
            <person name="Smidt H."/>
            <person name="Woyke T."/>
        </authorList>
    </citation>
    <scope>NUCLEOTIDE SEQUENCE [LARGE SCALE GENOMIC DNA]</scope>
    <source>
        <strain evidence="13">LMG P-21439 / DCA1</strain>
    </source>
</reference>
<keyword evidence="4" id="KW-0805">Transcription regulation</keyword>
<evidence type="ECO:0000256" key="1">
    <source>
        <dbReference type="ARBA" id="ARBA00018672"/>
    </source>
</evidence>
<keyword evidence="13" id="KW-1185">Reference proteome</keyword>
<dbReference type="InterPro" id="IPR016032">
    <property type="entry name" value="Sig_transdc_resp-reg_C-effctor"/>
</dbReference>
<dbReference type="Gene3D" id="1.10.10.10">
    <property type="entry name" value="Winged helix-like DNA-binding domain superfamily/Winged helix DNA-binding domain"/>
    <property type="match status" value="1"/>
</dbReference>
<dbReference type="Gene3D" id="6.10.250.690">
    <property type="match status" value="1"/>
</dbReference>
<dbReference type="Pfam" id="PF00486">
    <property type="entry name" value="Trans_reg_C"/>
    <property type="match status" value="1"/>
</dbReference>
<feature type="modified residue" description="4-aspartylphosphate" evidence="8">
    <location>
        <position position="53"/>
    </location>
</feature>
<feature type="domain" description="Response regulatory" evidence="10">
    <location>
        <begin position="5"/>
        <end position="117"/>
    </location>
</feature>
<dbReference type="GO" id="GO:0000156">
    <property type="term" value="F:phosphorelay response regulator activity"/>
    <property type="evidence" value="ECO:0007669"/>
    <property type="project" value="TreeGrafter"/>
</dbReference>
<dbReference type="SUPFAM" id="SSF46894">
    <property type="entry name" value="C-terminal effector domain of the bipartite response regulators"/>
    <property type="match status" value="1"/>
</dbReference>
<dbReference type="GO" id="GO:0006355">
    <property type="term" value="P:regulation of DNA-templated transcription"/>
    <property type="evidence" value="ECO:0007669"/>
    <property type="project" value="InterPro"/>
</dbReference>
<dbReference type="CDD" id="cd00383">
    <property type="entry name" value="trans_reg_C"/>
    <property type="match status" value="1"/>
</dbReference>
<keyword evidence="3" id="KW-0902">Two-component regulatory system</keyword>
<evidence type="ECO:0000256" key="7">
    <source>
        <dbReference type="ARBA" id="ARBA00024867"/>
    </source>
</evidence>
<evidence type="ECO:0000256" key="4">
    <source>
        <dbReference type="ARBA" id="ARBA00023015"/>
    </source>
</evidence>
<keyword evidence="5 9" id="KW-0238">DNA-binding</keyword>
<dbReference type="GO" id="GO:0005829">
    <property type="term" value="C:cytosol"/>
    <property type="evidence" value="ECO:0007669"/>
    <property type="project" value="TreeGrafter"/>
</dbReference>
<evidence type="ECO:0000313" key="12">
    <source>
        <dbReference type="EMBL" id="AGA68628.1"/>
    </source>
</evidence>
<sequence length="231" mass="26571">MDKKQLLIVDDEEHICNLVSLYLSDEFHITKVYDGHTALSVFVEKKFDLIVLDIMLPGLNGWELCRKIRMLSDTPVIMLTAKDDPHDKILGFDLGADDYVTKPFNPGELLARAKAVLRRFNSASSEELQIIKYPGFILNKESFKVEILGQLLELTAKEFSLLWFFASNPGIVLQRENIMLKVWGFDYLGDTRTIDNTIKRLRRKLESVPEAPVYIQTVWGLGYKFEVARNE</sequence>
<dbReference type="KEGG" id="ddl:Desdi_1113"/>
<organism evidence="12 13">
    <name type="scientific">Desulfitobacterium dichloroeliminans (strain LMG P-21439 / DCA1)</name>
    <dbReference type="NCBI Taxonomy" id="871963"/>
    <lineage>
        <taxon>Bacteria</taxon>
        <taxon>Bacillati</taxon>
        <taxon>Bacillota</taxon>
        <taxon>Clostridia</taxon>
        <taxon>Eubacteriales</taxon>
        <taxon>Desulfitobacteriaceae</taxon>
        <taxon>Desulfitobacterium</taxon>
    </lineage>
</organism>
<dbReference type="GO" id="GO:0000976">
    <property type="term" value="F:transcription cis-regulatory region binding"/>
    <property type="evidence" value="ECO:0007669"/>
    <property type="project" value="TreeGrafter"/>
</dbReference>
<evidence type="ECO:0000256" key="3">
    <source>
        <dbReference type="ARBA" id="ARBA00023012"/>
    </source>
</evidence>
<dbReference type="PROSITE" id="PS51755">
    <property type="entry name" value="OMPR_PHOB"/>
    <property type="match status" value="1"/>
</dbReference>
<dbReference type="SUPFAM" id="SSF52172">
    <property type="entry name" value="CheY-like"/>
    <property type="match status" value="1"/>
</dbReference>
<evidence type="ECO:0000256" key="9">
    <source>
        <dbReference type="PROSITE-ProRule" id="PRU01091"/>
    </source>
</evidence>
<dbReference type="PROSITE" id="PS50110">
    <property type="entry name" value="RESPONSE_REGULATORY"/>
    <property type="match status" value="1"/>
</dbReference>
<dbReference type="CDD" id="cd17574">
    <property type="entry name" value="REC_OmpR"/>
    <property type="match status" value="1"/>
</dbReference>
<evidence type="ECO:0000313" key="13">
    <source>
        <dbReference type="Proteomes" id="UP000010797"/>
    </source>
</evidence>
<evidence type="ECO:0000259" key="10">
    <source>
        <dbReference type="PROSITE" id="PS50110"/>
    </source>
</evidence>